<dbReference type="GO" id="GO:0006508">
    <property type="term" value="P:proteolysis"/>
    <property type="evidence" value="ECO:0007669"/>
    <property type="project" value="UniProtKB-KW"/>
</dbReference>
<dbReference type="InterPro" id="IPR001590">
    <property type="entry name" value="Peptidase_M12B"/>
</dbReference>
<dbReference type="PROSITE" id="PS50215">
    <property type="entry name" value="ADAM_MEPRO"/>
    <property type="match status" value="1"/>
</dbReference>
<evidence type="ECO:0000256" key="2">
    <source>
        <dbReference type="SAM" id="SignalP"/>
    </source>
</evidence>
<dbReference type="SUPFAM" id="SSF55486">
    <property type="entry name" value="Metalloproteases ('zincins'), catalytic domain"/>
    <property type="match status" value="1"/>
</dbReference>
<keyword evidence="4" id="KW-0645">Protease</keyword>
<keyword evidence="4" id="KW-0482">Metalloprotease</keyword>
<organism evidence="4">
    <name type="scientific">Amblyomma cajennense</name>
    <name type="common">Cayenne tick</name>
    <name type="synonym">Acarus cajennensis</name>
    <dbReference type="NCBI Taxonomy" id="34607"/>
    <lineage>
        <taxon>Eukaryota</taxon>
        <taxon>Metazoa</taxon>
        <taxon>Ecdysozoa</taxon>
        <taxon>Arthropoda</taxon>
        <taxon>Chelicerata</taxon>
        <taxon>Arachnida</taxon>
        <taxon>Acari</taxon>
        <taxon>Parasitiformes</taxon>
        <taxon>Ixodida</taxon>
        <taxon>Ixodoidea</taxon>
        <taxon>Ixodidae</taxon>
        <taxon>Amblyomminae</taxon>
        <taxon>Amblyomma</taxon>
    </lineage>
</organism>
<evidence type="ECO:0000313" key="4">
    <source>
        <dbReference type="EMBL" id="JAC24382.1"/>
    </source>
</evidence>
<name>A0A023FRE5_AMBCJ</name>
<evidence type="ECO:0000256" key="1">
    <source>
        <dbReference type="PROSITE-ProRule" id="PRU00276"/>
    </source>
</evidence>
<comment type="caution">
    <text evidence="1">Lacks conserved residue(s) required for the propagation of feature annotation.</text>
</comment>
<dbReference type="InterPro" id="IPR024079">
    <property type="entry name" value="MetalloPept_cat_dom_sf"/>
</dbReference>
<dbReference type="AlphaFoldDB" id="A0A023FRE5"/>
<dbReference type="Pfam" id="PF01421">
    <property type="entry name" value="Reprolysin"/>
    <property type="match status" value="1"/>
</dbReference>
<keyword evidence="4" id="KW-0378">Hydrolase</keyword>
<sequence length="354" mass="39902">SWLVLQRGHFTATSGMKAAFFALLLTTCLWGVFAEERYREEEDIVRLGLHFVYDNKFAEQAIFEENGTFNGYFTALTGAAEAYFKNHHHLSILLTLVNSSKLEDQDKLKYVTEGGETYLNASETLWELDGMFTWNENLSTDVDVVFLVTGHKLKIRVSDMTGEWYGLAAPGSICYGNASVGIIYDDGITFNGAQLLALQIALLLGAKKDNGRWGECDLSDEYLMSSINGGRHPILSECSERSMWTFHGRVQEVRGRDLCWKDTPRGALEKKGSPVNFYGEKRCDVCELRDGPKTKEFKCKGRKLYKKHGDCKVYCCSSPATKYSRRICEERNPVNLPDGTPCPGWKKCIHGECV</sequence>
<protein>
    <submittedName>
        <fullName evidence="4">Putative tick metalloprotease 38</fullName>
    </submittedName>
</protein>
<feature type="domain" description="Peptidase M12B" evidence="3">
    <location>
        <begin position="45"/>
        <end position="246"/>
    </location>
</feature>
<dbReference type="Gene3D" id="3.40.390.10">
    <property type="entry name" value="Collagenase (Catalytic Domain)"/>
    <property type="match status" value="1"/>
</dbReference>
<evidence type="ECO:0000259" key="3">
    <source>
        <dbReference type="PROSITE" id="PS50215"/>
    </source>
</evidence>
<proteinExistence type="evidence at transcript level"/>
<dbReference type="GO" id="GO:0004222">
    <property type="term" value="F:metalloendopeptidase activity"/>
    <property type="evidence" value="ECO:0007669"/>
    <property type="project" value="InterPro"/>
</dbReference>
<reference evidence="4" key="1">
    <citation type="submission" date="2014-03" db="EMBL/GenBank/DDBJ databases">
        <title>The sialotranscriptome of Amblyomma triste, Amblyomma parvum and Amblyomma cajennense ticks, uncovered by 454-based RNA-seq.</title>
        <authorList>
            <person name="Garcia G.R."/>
            <person name="Gardinassi L.G."/>
            <person name="Ribeiro J.M."/>
            <person name="Anatriello E."/>
            <person name="Ferreira B.R."/>
            <person name="Moreira H.N."/>
            <person name="Mafra C."/>
            <person name="Olegario M.M."/>
            <person name="Szabo P.J."/>
            <person name="Miranda-Santos I.K."/>
            <person name="Maruyama S.R."/>
        </authorList>
    </citation>
    <scope>NUCLEOTIDE SEQUENCE</scope>
    <source>
        <strain evidence="4">Uberlandia</strain>
        <tissue evidence="4">Salivary glands</tissue>
    </source>
</reference>
<feature type="non-terminal residue" evidence="4">
    <location>
        <position position="1"/>
    </location>
</feature>
<dbReference type="EMBL" id="GBBK01000100">
    <property type="protein sequence ID" value="JAC24382.1"/>
    <property type="molecule type" value="mRNA"/>
</dbReference>
<accession>A0A023FRE5</accession>
<feature type="signal peptide" evidence="2">
    <location>
        <begin position="1"/>
        <end position="34"/>
    </location>
</feature>
<keyword evidence="2" id="KW-0732">Signal</keyword>
<feature type="chain" id="PRO_5001515833" evidence="2">
    <location>
        <begin position="35"/>
        <end position="354"/>
    </location>
</feature>